<dbReference type="InterPro" id="IPR056764">
    <property type="entry name" value="LbH_EIF2B3/5"/>
</dbReference>
<dbReference type="RefSeq" id="WP_245757040.1">
    <property type="nucleotide sequence ID" value="NZ_FOXB01000023.1"/>
</dbReference>
<feature type="domain" description="Alpha-D-phosphohexomutase alpha/beta/alpha" evidence="8">
    <location>
        <begin position="543"/>
        <end position="643"/>
    </location>
</feature>
<dbReference type="SUPFAM" id="SSF55957">
    <property type="entry name" value="Phosphoglucomutase, C-terminal domain"/>
    <property type="match status" value="1"/>
</dbReference>
<evidence type="ECO:0000256" key="3">
    <source>
        <dbReference type="ARBA" id="ARBA00022490"/>
    </source>
</evidence>
<dbReference type="Gene3D" id="2.160.10.10">
    <property type="entry name" value="Hexapeptide repeat proteins"/>
    <property type="match status" value="1"/>
</dbReference>
<evidence type="ECO:0000256" key="1">
    <source>
        <dbReference type="ARBA" id="ARBA00004514"/>
    </source>
</evidence>
<comment type="similarity">
    <text evidence="2">Belongs to the phosphohexose mutase family.</text>
</comment>
<dbReference type="Pfam" id="PF02879">
    <property type="entry name" value="PGM_PMM_II"/>
    <property type="match status" value="1"/>
</dbReference>
<gene>
    <name evidence="10" type="ORF">SAMN05216234_1236</name>
</gene>
<dbReference type="Gene3D" id="3.40.120.10">
    <property type="entry name" value="Alpha-D-Glucose-1,6-Bisphosphate, subunit A, domain 3"/>
    <property type="match status" value="3"/>
</dbReference>
<feature type="domain" description="Alpha-D-phosphohexomutase alpha/beta/alpha" evidence="7">
    <location>
        <begin position="390"/>
        <end position="520"/>
    </location>
</feature>
<dbReference type="AlphaFoldDB" id="A0A1I5QX10"/>
<keyword evidence="10" id="KW-0808">Transferase</keyword>
<keyword evidence="5" id="KW-0648">Protein biosynthesis</keyword>
<evidence type="ECO:0000256" key="2">
    <source>
        <dbReference type="ARBA" id="ARBA00010231"/>
    </source>
</evidence>
<dbReference type="Pfam" id="PF00483">
    <property type="entry name" value="NTP_transferase"/>
    <property type="match status" value="1"/>
</dbReference>
<evidence type="ECO:0000259" key="7">
    <source>
        <dbReference type="Pfam" id="PF02878"/>
    </source>
</evidence>
<organism evidence="10 11">
    <name type="scientific">Hydrogenimonas thermophila</name>
    <dbReference type="NCBI Taxonomy" id="223786"/>
    <lineage>
        <taxon>Bacteria</taxon>
        <taxon>Pseudomonadati</taxon>
        <taxon>Campylobacterota</taxon>
        <taxon>Epsilonproteobacteria</taxon>
        <taxon>Campylobacterales</taxon>
        <taxon>Hydrogenimonadaceae</taxon>
        <taxon>Hydrogenimonas</taxon>
    </lineage>
</organism>
<proteinExistence type="inferred from homology"/>
<reference evidence="10 11" key="1">
    <citation type="submission" date="2016-10" db="EMBL/GenBank/DDBJ databases">
        <authorList>
            <person name="de Groot N.N."/>
        </authorList>
    </citation>
    <scope>NUCLEOTIDE SEQUENCE [LARGE SCALE GENOMIC DNA]</scope>
    <source>
        <strain evidence="10 11">EP1-55-1</strain>
    </source>
</reference>
<dbReference type="SUPFAM" id="SSF51161">
    <property type="entry name" value="Trimeric LpxA-like enzymes"/>
    <property type="match status" value="1"/>
</dbReference>
<dbReference type="GO" id="GO:0016779">
    <property type="term" value="F:nucleotidyltransferase activity"/>
    <property type="evidence" value="ECO:0007669"/>
    <property type="project" value="UniProtKB-KW"/>
</dbReference>
<dbReference type="InterPro" id="IPR005845">
    <property type="entry name" value="A-D-PHexomutase_a/b/a-II"/>
</dbReference>
<dbReference type="GO" id="GO:0005975">
    <property type="term" value="P:carbohydrate metabolic process"/>
    <property type="evidence" value="ECO:0007669"/>
    <property type="project" value="InterPro"/>
</dbReference>
<evidence type="ECO:0000313" key="10">
    <source>
        <dbReference type="EMBL" id="SFP50775.1"/>
    </source>
</evidence>
<dbReference type="InterPro" id="IPR005835">
    <property type="entry name" value="NTP_transferase_dom"/>
</dbReference>
<dbReference type="Gene3D" id="3.90.550.10">
    <property type="entry name" value="Spore Coat Polysaccharide Biosynthesis Protein SpsA, Chain A"/>
    <property type="match status" value="1"/>
</dbReference>
<dbReference type="Pfam" id="PF25084">
    <property type="entry name" value="LbH_EIF2B"/>
    <property type="match status" value="1"/>
</dbReference>
<evidence type="ECO:0000259" key="9">
    <source>
        <dbReference type="Pfam" id="PF25084"/>
    </source>
</evidence>
<feature type="domain" description="Nucleotidyl transferase" evidence="6">
    <location>
        <begin position="6"/>
        <end position="235"/>
    </location>
</feature>
<dbReference type="PANTHER" id="PTHR22572">
    <property type="entry name" value="SUGAR-1-PHOSPHATE GUANYL TRANSFERASE"/>
    <property type="match status" value="1"/>
</dbReference>
<dbReference type="STRING" id="223786.SAMN05216234_1236"/>
<keyword evidence="11" id="KW-1185">Reference proteome</keyword>
<name>A0A1I5QX10_9BACT</name>
<evidence type="ECO:0000259" key="6">
    <source>
        <dbReference type="Pfam" id="PF00483"/>
    </source>
</evidence>
<keyword evidence="3" id="KW-0963">Cytoplasm</keyword>
<evidence type="ECO:0000313" key="11">
    <source>
        <dbReference type="Proteomes" id="UP000199227"/>
    </source>
</evidence>
<dbReference type="Pfam" id="PF02878">
    <property type="entry name" value="PGM_PMM_I"/>
    <property type="match status" value="1"/>
</dbReference>
<dbReference type="InterPro" id="IPR036900">
    <property type="entry name" value="A-D-PHexomutase_C_sf"/>
</dbReference>
<dbReference type="InterPro" id="IPR005844">
    <property type="entry name" value="A-D-PHexomutase_a/b/a-I"/>
</dbReference>
<dbReference type="EMBL" id="FOXB01000023">
    <property type="protein sequence ID" value="SFP50775.1"/>
    <property type="molecule type" value="Genomic_DNA"/>
</dbReference>
<evidence type="ECO:0000256" key="4">
    <source>
        <dbReference type="ARBA" id="ARBA00022540"/>
    </source>
</evidence>
<dbReference type="InterPro" id="IPR016055">
    <property type="entry name" value="A-D-PHexomutase_a/b/a-I/II/III"/>
</dbReference>
<dbReference type="Gene3D" id="3.30.310.50">
    <property type="entry name" value="Alpha-D-phosphohexomutase, C-terminal domain"/>
    <property type="match status" value="1"/>
</dbReference>
<dbReference type="CDD" id="cd04181">
    <property type="entry name" value="NTP_transferase"/>
    <property type="match status" value="1"/>
</dbReference>
<keyword evidence="4" id="KW-0396">Initiation factor</keyword>
<evidence type="ECO:0000259" key="8">
    <source>
        <dbReference type="Pfam" id="PF02879"/>
    </source>
</evidence>
<dbReference type="InterPro" id="IPR011004">
    <property type="entry name" value="Trimer_LpxA-like_sf"/>
</dbReference>
<keyword evidence="10" id="KW-0548">Nucleotidyltransferase</keyword>
<dbReference type="SUPFAM" id="SSF53738">
    <property type="entry name" value="Phosphoglucomutase, first 3 domains"/>
    <property type="match status" value="2"/>
</dbReference>
<dbReference type="GO" id="GO:0016868">
    <property type="term" value="F:intramolecular phosphotransferase activity"/>
    <property type="evidence" value="ECO:0007669"/>
    <property type="project" value="InterPro"/>
</dbReference>
<dbReference type="InterPro" id="IPR050486">
    <property type="entry name" value="Mannose-1P_guanyltransferase"/>
</dbReference>
<feature type="domain" description="EIF2B subunit epsilon/gamma LbH" evidence="9">
    <location>
        <begin position="255"/>
        <end position="354"/>
    </location>
</feature>
<sequence>MSKNIKAVMMAGGFGTRIQPLTNSVPKPMLSIMNLPMMEHTLNRLIETGIDDIVILLYFKPEIIKEYFQDGSKWGVKIQYVVPDDDYGTAGAVGFGREFLDTTFMIVSGDLVTDFDFREILDYHEERDSKLTITLTSVENPLQFGVVIANEDGKIEKFLEKPSWGEVFSDTINTGIYVIEPEILDYIPVGESFDFAKDLFPLLMRESVDLLGYNATGYWRDVGNPESYRDLYDDISNRRLKFQISGRKIEYPEGTLYMTGNSKVDANINIVDTVVIGDNVTVGEGSRLHNVVVGDNVTFGKGCRLRNSIFWDDISVGNSVVLDNAVICNDNKIGDSVTAKAGLILAEGCDIGKLATFEQDVTVWPEKEIEPTAIVNNSIVLGTKYRNAIFESGSIVGKSNVEISCGMACKIAEAFGSQLPIGSCVLIGRDYDKSPRMIKRAFVGGLLSAGVDVLDLHAVPPSLLRYNIQSDENIIAGAYFRKSLSDPANIEITLYNEEGLRLDHNSAKRIEKSFFKEDFRRVDYSQIGNIYERDFYSKSEYQNYKDALESSIDGKTIKNSGFRVAVDLMFGITKDFFPQMITNLQIDNIMLNTYKDEKKLANIEHYKMKSKKDISDIVKNLGLNMGILIDPHGQSLTLVTDRGEVLNKVEALIAVLELMNMEAELKERKMHVFLPTWAPDLMDQLFKYLIIERGKYANFKSETLNEFDLIATIDGNYAFTEFALHRDAMYASLKIMELLARHKVKLSNVAKEMSRFFYATYQVPCPQSLKGKIMRKFLEYAKDKRSSSIDGVKIWESKTDWVLMIPDQYNEHLNLYIQALDEELGNQIYNKYSRLIGD</sequence>
<protein>
    <submittedName>
        <fullName evidence="10">Mannose-1-phosphate guanylyltransferase / phosphomannomutase</fullName>
    </submittedName>
</protein>
<dbReference type="InterPro" id="IPR029044">
    <property type="entry name" value="Nucleotide-diphossugar_trans"/>
</dbReference>
<dbReference type="Proteomes" id="UP000199227">
    <property type="component" value="Unassembled WGS sequence"/>
</dbReference>
<dbReference type="SUPFAM" id="SSF53448">
    <property type="entry name" value="Nucleotide-diphospho-sugar transferases"/>
    <property type="match status" value="1"/>
</dbReference>
<accession>A0A1I5QX10</accession>
<evidence type="ECO:0000256" key="5">
    <source>
        <dbReference type="ARBA" id="ARBA00022917"/>
    </source>
</evidence>
<comment type="subcellular location">
    <subcellularLocation>
        <location evidence="1">Cytoplasm</location>
        <location evidence="1">Cytosol</location>
    </subcellularLocation>
</comment>